<accession>Q72TR6</accession>
<reference evidence="1 2" key="1">
    <citation type="journal article" date="2004" name="J. Bacteriol.">
        <title>Comparative genomics of two Leptospira interrogans serovars reveals novel insights into physiology and pathogenesis.</title>
        <authorList>
            <person name="Nascimento A.L."/>
            <person name="Ko A.I."/>
            <person name="Martins E.A."/>
            <person name="Monteiro-Vitorello C.B."/>
            <person name="Ho P.L."/>
            <person name="Haake D.A."/>
            <person name="Verjovski-Almeida S."/>
            <person name="Hartskeerl R.A."/>
            <person name="Marques M.V."/>
            <person name="Oliveira M.C."/>
            <person name="Menck C.F."/>
            <person name="Leite L.C."/>
            <person name="Carrer H."/>
            <person name="Coutinho L.L."/>
            <person name="Degrave W.M."/>
            <person name="Dellagostin O.A."/>
            <person name="El-Dorry H."/>
            <person name="Ferro E.S."/>
            <person name="Ferro M.I."/>
            <person name="Furlan L.R."/>
            <person name="Gamberini M."/>
            <person name="Giglioti E.A."/>
            <person name="Goes-Neto A."/>
            <person name="Goldman G.H."/>
            <person name="Goldman M.H."/>
            <person name="Harakava R."/>
            <person name="Jeronimo S.M."/>
            <person name="Junqueira-De-Azevedo I.L."/>
            <person name="Kimura E.T."/>
            <person name="Kuramae E.E."/>
            <person name="Lemos E.G."/>
            <person name="Lemos M.V."/>
            <person name="Marino C.L."/>
            <person name="Nunes L.R."/>
            <person name="De Oliveira R.C."/>
            <person name="Pereira G.G."/>
            <person name="Reis M.S."/>
            <person name="Schriefer A."/>
            <person name="Siqueira W.J."/>
            <person name="Sommer P."/>
            <person name="Tsai S.M."/>
            <person name="Simpson A.J."/>
            <person name="Ferro J.A."/>
            <person name="Camargo L.E."/>
            <person name="Kitajima J.P."/>
            <person name="Setubal J.C."/>
            <person name="Van Sluys M.A."/>
        </authorList>
    </citation>
    <scope>NUCLEOTIDE SEQUENCE [LARGE SCALE GENOMIC DNA]</scope>
    <source>
        <strain evidence="1 2">Fiocruz L1-130</strain>
    </source>
</reference>
<proteinExistence type="predicted"/>
<dbReference type="KEGG" id="lic:LIC_10951"/>
<dbReference type="AlphaFoldDB" id="Q72TR6"/>
<protein>
    <submittedName>
        <fullName evidence="1">Uncharacterized protein</fullName>
    </submittedName>
</protein>
<dbReference type="Proteomes" id="UP000007037">
    <property type="component" value="Chromosome I"/>
</dbReference>
<evidence type="ECO:0000313" key="2">
    <source>
        <dbReference type="Proteomes" id="UP000007037"/>
    </source>
</evidence>
<sequence length="70" mass="8433">MCVRLSFLFSFSFKSFQTLDDPSVRSSLDANIYAPDRFRISKTKKYFKCQYDLYRKLRSLPTFTFDYALF</sequence>
<name>Q72TR6_LEPIC</name>
<dbReference type="HOGENOM" id="CLU_2752955_0_0_12"/>
<dbReference type="EMBL" id="AE016823">
    <property type="protein sequence ID" value="AAS69562.1"/>
    <property type="molecule type" value="Genomic_DNA"/>
</dbReference>
<gene>
    <name evidence="1" type="ordered locus">LIC_10951</name>
</gene>
<evidence type="ECO:0000313" key="1">
    <source>
        <dbReference type="EMBL" id="AAS69562.1"/>
    </source>
</evidence>
<organism evidence="1 2">
    <name type="scientific">Leptospira interrogans serogroup Icterohaemorrhagiae serovar copenhageni (strain Fiocruz L1-130)</name>
    <dbReference type="NCBI Taxonomy" id="267671"/>
    <lineage>
        <taxon>Bacteria</taxon>
        <taxon>Pseudomonadati</taxon>
        <taxon>Spirochaetota</taxon>
        <taxon>Spirochaetia</taxon>
        <taxon>Leptospirales</taxon>
        <taxon>Leptospiraceae</taxon>
        <taxon>Leptospira</taxon>
    </lineage>
</organism>